<organism evidence="4 5">
    <name type="scientific">Pannonibacter tanglangensis</name>
    <dbReference type="NCBI Taxonomy" id="2750084"/>
    <lineage>
        <taxon>Bacteria</taxon>
        <taxon>Pseudomonadati</taxon>
        <taxon>Pseudomonadota</taxon>
        <taxon>Alphaproteobacteria</taxon>
        <taxon>Hyphomicrobiales</taxon>
        <taxon>Stappiaceae</taxon>
        <taxon>Pannonibacter</taxon>
    </lineage>
</organism>
<dbReference type="RefSeq" id="WP_161674115.1">
    <property type="nucleotide sequence ID" value="NZ_JAABLP010000001.1"/>
</dbReference>
<name>A0A7X5F2C1_9HYPH</name>
<dbReference type="PANTHER" id="PTHR43649">
    <property type="entry name" value="ARABINOSE-BINDING PROTEIN-RELATED"/>
    <property type="match status" value="1"/>
</dbReference>
<evidence type="ECO:0000256" key="3">
    <source>
        <dbReference type="ARBA" id="ARBA00022764"/>
    </source>
</evidence>
<dbReference type="Proteomes" id="UP000586722">
    <property type="component" value="Unassembled WGS sequence"/>
</dbReference>
<dbReference type="AlphaFoldDB" id="A0A7X5F2C1"/>
<dbReference type="CDD" id="cd14748">
    <property type="entry name" value="PBP2_UgpB"/>
    <property type="match status" value="1"/>
</dbReference>
<dbReference type="PANTHER" id="PTHR43649:SF30">
    <property type="entry name" value="ABC TRANSPORTER SUBSTRATE-BINDING PROTEIN"/>
    <property type="match status" value="1"/>
</dbReference>
<comment type="subcellular location">
    <subcellularLocation>
        <location evidence="1">Periplasm</location>
    </subcellularLocation>
</comment>
<dbReference type="InterPro" id="IPR050490">
    <property type="entry name" value="Bact_solute-bd_prot1"/>
</dbReference>
<protein>
    <submittedName>
        <fullName evidence="4">Extracellular solute-binding protein</fullName>
    </submittedName>
</protein>
<dbReference type="EMBL" id="JAABLQ010000001">
    <property type="protein sequence ID" value="NBN78403.1"/>
    <property type="molecule type" value="Genomic_DNA"/>
</dbReference>
<dbReference type="InterPro" id="IPR006059">
    <property type="entry name" value="SBP"/>
</dbReference>
<proteinExistence type="inferred from homology"/>
<gene>
    <name evidence="4" type="ORF">GWI72_09005</name>
</gene>
<evidence type="ECO:0000256" key="2">
    <source>
        <dbReference type="ARBA" id="ARBA00008520"/>
    </source>
</evidence>
<comment type="similarity">
    <text evidence="2">Belongs to the bacterial solute-binding protein 1 family.</text>
</comment>
<keyword evidence="3" id="KW-0574">Periplasm</keyword>
<dbReference type="Gene3D" id="3.40.190.10">
    <property type="entry name" value="Periplasmic binding protein-like II"/>
    <property type="match status" value="1"/>
</dbReference>
<dbReference type="Pfam" id="PF13416">
    <property type="entry name" value="SBP_bac_8"/>
    <property type="match status" value="1"/>
</dbReference>
<sequence length="418" mass="44860">MSQKLHSRLAGGVLALVAAVGPAQAATTVTFWHSFNKAQGEALDKIVASFEAANPDIDIQAEFIGNYNDIVAKLQAAIPARRAPDAVILEVTRYGLFADRGVLADLTPYFEADALKDELYPYAREVGVYKDKTYIVPFNSSTPVLYYNKDIFARAGLTGEPQLKTFDDILTASRTITAKLGAEGVTGIAAPGQFARWGLVMSNDSELIDRKTNEILLDAPNTIEAYQWMASLVHEHKVASADGVTEEDNGRDAFLAGKVGIMLNSTGNYTGAKKALGDKLEVRPMPCNKVCSVPIGGAGIGILASSARDVQDAAYKFISYAASAEANAAWFAATGYLPINRNSAAKPVAAEALATQPGIRVAIDSLPNAYGRARPPVVTWMRATEYKMWEAMALGQAQVADTLKDFAAQTREEAQRSN</sequence>
<comment type="caution">
    <text evidence="4">The sequence shown here is derived from an EMBL/GenBank/DDBJ whole genome shotgun (WGS) entry which is preliminary data.</text>
</comment>
<evidence type="ECO:0000313" key="4">
    <source>
        <dbReference type="EMBL" id="NBN78403.1"/>
    </source>
</evidence>
<dbReference type="GO" id="GO:0042597">
    <property type="term" value="C:periplasmic space"/>
    <property type="evidence" value="ECO:0007669"/>
    <property type="project" value="UniProtKB-SubCell"/>
</dbReference>
<evidence type="ECO:0000256" key="1">
    <source>
        <dbReference type="ARBA" id="ARBA00004418"/>
    </source>
</evidence>
<evidence type="ECO:0000313" key="5">
    <source>
        <dbReference type="Proteomes" id="UP000586722"/>
    </source>
</evidence>
<accession>A0A7X5F2C1</accession>
<dbReference type="SUPFAM" id="SSF53850">
    <property type="entry name" value="Periplasmic binding protein-like II"/>
    <property type="match status" value="1"/>
</dbReference>
<keyword evidence="5" id="KW-1185">Reference proteome</keyword>
<reference evidence="5" key="1">
    <citation type="submission" date="2020-01" db="EMBL/GenBank/DDBJ databases">
        <authorList>
            <person name="Fang Y."/>
            <person name="Sun R."/>
            <person name="Nie L."/>
            <person name="He J."/>
            <person name="Hao L."/>
            <person name="Wang L."/>
            <person name="Su S."/>
            <person name="Lv E."/>
            <person name="Zhang Z."/>
            <person name="Xie R."/>
            <person name="Liu H."/>
        </authorList>
    </citation>
    <scope>NUCLEOTIDE SEQUENCE [LARGE SCALE GENOMIC DNA]</scope>
    <source>
        <strain evidence="5">XCT-53</strain>
    </source>
</reference>